<evidence type="ECO:0000313" key="1">
    <source>
        <dbReference type="EMBL" id="PBK96938.1"/>
    </source>
</evidence>
<gene>
    <name evidence="1" type="ORF">ARMGADRAFT_1027845</name>
</gene>
<sequence>MGLVEKRMARTYSIRRPATRCWEHKKSAVQALKRLVTRRMIIFCGKKDIAGDEKVFEHKYKIQKGTNANKTRRFGIENSFFVAGRAPGSGRGQRDRLIQRTIGCRTTGRRKPDTEILRRKKRKENGFPSQSTRIMKIVDERKKIVIQGVFGCRGTGTRSLRTHARLCYRGEPNSNIRPFKALGTTDVKSEIPRELFEPQFWA</sequence>
<proteinExistence type="predicted"/>
<evidence type="ECO:0000313" key="2">
    <source>
        <dbReference type="Proteomes" id="UP000217790"/>
    </source>
</evidence>
<name>A0A2H3E1C8_ARMGA</name>
<organism evidence="1 2">
    <name type="scientific">Armillaria gallica</name>
    <name type="common">Bulbous honey fungus</name>
    <name type="synonym">Armillaria bulbosa</name>
    <dbReference type="NCBI Taxonomy" id="47427"/>
    <lineage>
        <taxon>Eukaryota</taxon>
        <taxon>Fungi</taxon>
        <taxon>Dikarya</taxon>
        <taxon>Basidiomycota</taxon>
        <taxon>Agaricomycotina</taxon>
        <taxon>Agaricomycetes</taxon>
        <taxon>Agaricomycetidae</taxon>
        <taxon>Agaricales</taxon>
        <taxon>Marasmiineae</taxon>
        <taxon>Physalacriaceae</taxon>
        <taxon>Armillaria</taxon>
    </lineage>
</organism>
<protein>
    <submittedName>
        <fullName evidence="1">Uncharacterized protein</fullName>
    </submittedName>
</protein>
<keyword evidence="2" id="KW-1185">Reference proteome</keyword>
<dbReference type="AlphaFoldDB" id="A0A2H3E1C8"/>
<dbReference type="EMBL" id="KZ293650">
    <property type="protein sequence ID" value="PBK96938.1"/>
    <property type="molecule type" value="Genomic_DNA"/>
</dbReference>
<dbReference type="Proteomes" id="UP000217790">
    <property type="component" value="Unassembled WGS sequence"/>
</dbReference>
<accession>A0A2H3E1C8</accession>
<dbReference type="InParanoid" id="A0A2H3E1C8"/>
<reference evidence="2" key="1">
    <citation type="journal article" date="2017" name="Nat. Ecol. Evol.">
        <title>Genome expansion and lineage-specific genetic innovations in the forest pathogenic fungi Armillaria.</title>
        <authorList>
            <person name="Sipos G."/>
            <person name="Prasanna A.N."/>
            <person name="Walter M.C."/>
            <person name="O'Connor E."/>
            <person name="Balint B."/>
            <person name="Krizsan K."/>
            <person name="Kiss B."/>
            <person name="Hess J."/>
            <person name="Varga T."/>
            <person name="Slot J."/>
            <person name="Riley R."/>
            <person name="Boka B."/>
            <person name="Rigling D."/>
            <person name="Barry K."/>
            <person name="Lee J."/>
            <person name="Mihaltcheva S."/>
            <person name="LaButti K."/>
            <person name="Lipzen A."/>
            <person name="Waldron R."/>
            <person name="Moloney N.M."/>
            <person name="Sperisen C."/>
            <person name="Kredics L."/>
            <person name="Vagvoelgyi C."/>
            <person name="Patrignani A."/>
            <person name="Fitzpatrick D."/>
            <person name="Nagy I."/>
            <person name="Doyle S."/>
            <person name="Anderson J.B."/>
            <person name="Grigoriev I.V."/>
            <person name="Gueldener U."/>
            <person name="Muensterkoetter M."/>
            <person name="Nagy L.G."/>
        </authorList>
    </citation>
    <scope>NUCLEOTIDE SEQUENCE [LARGE SCALE GENOMIC DNA]</scope>
    <source>
        <strain evidence="2">Ar21-2</strain>
    </source>
</reference>